<protein>
    <recommendedName>
        <fullName evidence="5">HdeA/HdeB family protein</fullName>
    </recommendedName>
</protein>
<reference evidence="3 4" key="1">
    <citation type="submission" date="2016-10" db="EMBL/GenBank/DDBJ databases">
        <authorList>
            <person name="de Groot N.N."/>
        </authorList>
    </citation>
    <scope>NUCLEOTIDE SEQUENCE [LARGE SCALE GENOMIC DNA]</scope>
    <source>
        <strain evidence="3 4">DSM 16213</strain>
    </source>
</reference>
<dbReference type="RefSeq" id="WP_143057987.1">
    <property type="nucleotide sequence ID" value="NZ_FOCI01000002.1"/>
</dbReference>
<evidence type="ECO:0000313" key="3">
    <source>
        <dbReference type="EMBL" id="SEM62269.1"/>
    </source>
</evidence>
<sequence>MTLRMTALCGTFAILAASPVLAQDTTTGLETGAGNPMLSCTQFLDLEEDARFDALATLLTVGSSELPPADAGMDSGDVGSMTSSDAAAAADGAATARDNADTGADNAGVAGDVSEDMVRLVTNICNNSIEPS</sequence>
<dbReference type="Proteomes" id="UP000199585">
    <property type="component" value="Unassembled WGS sequence"/>
</dbReference>
<feature type="compositionally biased region" description="Low complexity" evidence="1">
    <location>
        <begin position="85"/>
        <end position="109"/>
    </location>
</feature>
<dbReference type="STRING" id="245187.SAMN04488003_102149"/>
<dbReference type="AlphaFoldDB" id="A0A1H7ZXP2"/>
<dbReference type="OrthoDB" id="9860532at2"/>
<gene>
    <name evidence="3" type="ORF">SAMN04488003_102149</name>
</gene>
<keyword evidence="2" id="KW-0732">Signal</keyword>
<feature type="chain" id="PRO_5011645779" description="HdeA/HdeB family protein" evidence="2">
    <location>
        <begin position="23"/>
        <end position="132"/>
    </location>
</feature>
<organism evidence="3 4">
    <name type="scientific">Loktanella fryxellensis</name>
    <dbReference type="NCBI Taxonomy" id="245187"/>
    <lineage>
        <taxon>Bacteria</taxon>
        <taxon>Pseudomonadati</taxon>
        <taxon>Pseudomonadota</taxon>
        <taxon>Alphaproteobacteria</taxon>
        <taxon>Rhodobacterales</taxon>
        <taxon>Roseobacteraceae</taxon>
        <taxon>Loktanella</taxon>
    </lineage>
</organism>
<proteinExistence type="predicted"/>
<feature type="region of interest" description="Disordered" evidence="1">
    <location>
        <begin position="66"/>
        <end position="109"/>
    </location>
</feature>
<name>A0A1H7ZXP2_9RHOB</name>
<accession>A0A1H7ZXP2</accession>
<evidence type="ECO:0000313" key="4">
    <source>
        <dbReference type="Proteomes" id="UP000199585"/>
    </source>
</evidence>
<evidence type="ECO:0008006" key="5">
    <source>
        <dbReference type="Google" id="ProtNLM"/>
    </source>
</evidence>
<dbReference type="EMBL" id="FOCI01000002">
    <property type="protein sequence ID" value="SEM62269.1"/>
    <property type="molecule type" value="Genomic_DNA"/>
</dbReference>
<evidence type="ECO:0000256" key="2">
    <source>
        <dbReference type="SAM" id="SignalP"/>
    </source>
</evidence>
<keyword evidence="4" id="KW-1185">Reference proteome</keyword>
<feature type="signal peptide" evidence="2">
    <location>
        <begin position="1"/>
        <end position="22"/>
    </location>
</feature>
<evidence type="ECO:0000256" key="1">
    <source>
        <dbReference type="SAM" id="MobiDB-lite"/>
    </source>
</evidence>